<evidence type="ECO:0000256" key="2">
    <source>
        <dbReference type="ARBA" id="ARBA00022771"/>
    </source>
</evidence>
<dbReference type="InterPro" id="IPR036869">
    <property type="entry name" value="J_dom_sf"/>
</dbReference>
<comment type="caution">
    <text evidence="9">The sequence shown here is derived from an EMBL/GenBank/DDBJ whole genome shotgun (WGS) entry which is preliminary data.</text>
</comment>
<dbReference type="InterPro" id="IPR003604">
    <property type="entry name" value="Matrin/U1-like-C_Znf_C2H2"/>
</dbReference>
<evidence type="ECO:0000256" key="1">
    <source>
        <dbReference type="ARBA" id="ARBA00022723"/>
    </source>
</evidence>
<dbReference type="SUPFAM" id="SSF57667">
    <property type="entry name" value="beta-beta-alpha zinc fingers"/>
    <property type="match status" value="1"/>
</dbReference>
<dbReference type="AlphaFoldDB" id="A0AAP0FBC2"/>
<protein>
    <submittedName>
        <fullName evidence="9">Uncharacterized protein</fullName>
    </submittedName>
</protein>
<dbReference type="PRINTS" id="PR00625">
    <property type="entry name" value="JDOMAIN"/>
</dbReference>
<dbReference type="InterPro" id="IPR054076">
    <property type="entry name" value="ZUO1-like_ZHD"/>
</dbReference>
<keyword evidence="10" id="KW-1185">Reference proteome</keyword>
<feature type="compositionally biased region" description="Basic residues" evidence="6">
    <location>
        <begin position="449"/>
        <end position="460"/>
    </location>
</feature>
<reference evidence="9 10" key="1">
    <citation type="submission" date="2024-01" db="EMBL/GenBank/DDBJ databases">
        <title>Genome assemblies of Stephania.</title>
        <authorList>
            <person name="Yang L."/>
        </authorList>
    </citation>
    <scope>NUCLEOTIDE SEQUENCE [LARGE SCALE GENOMIC DNA]</scope>
    <source>
        <strain evidence="9">YNDBR</strain>
        <tissue evidence="9">Leaf</tissue>
    </source>
</reference>
<evidence type="ECO:0000256" key="6">
    <source>
        <dbReference type="SAM" id="MobiDB-lite"/>
    </source>
</evidence>
<feature type="region of interest" description="Disordered" evidence="6">
    <location>
        <begin position="493"/>
        <end position="519"/>
    </location>
</feature>
<dbReference type="InterPro" id="IPR001623">
    <property type="entry name" value="DnaJ_domain"/>
</dbReference>
<dbReference type="Proteomes" id="UP001420932">
    <property type="component" value="Unassembled WGS sequence"/>
</dbReference>
<dbReference type="Pfam" id="PF00226">
    <property type="entry name" value="DnaJ"/>
    <property type="match status" value="1"/>
</dbReference>
<dbReference type="PROSITE" id="PS00636">
    <property type="entry name" value="DNAJ_1"/>
    <property type="match status" value="1"/>
</dbReference>
<dbReference type="Pfam" id="PF21884">
    <property type="entry name" value="ZUO1-like_ZHD"/>
    <property type="match status" value="1"/>
</dbReference>
<evidence type="ECO:0000313" key="10">
    <source>
        <dbReference type="Proteomes" id="UP001420932"/>
    </source>
</evidence>
<dbReference type="SMART" id="SM00355">
    <property type="entry name" value="ZnF_C2H2"/>
    <property type="match status" value="2"/>
</dbReference>
<dbReference type="PROSITE" id="PS50157">
    <property type="entry name" value="ZINC_FINGER_C2H2_2"/>
    <property type="match status" value="1"/>
</dbReference>
<evidence type="ECO:0000256" key="3">
    <source>
        <dbReference type="ARBA" id="ARBA00022833"/>
    </source>
</evidence>
<evidence type="ECO:0000256" key="5">
    <source>
        <dbReference type="SAM" id="Coils"/>
    </source>
</evidence>
<dbReference type="InterPro" id="IPR044648">
    <property type="entry name" value="JJJ1_plant"/>
</dbReference>
<dbReference type="InterPro" id="IPR036236">
    <property type="entry name" value="Znf_C2H2_sf"/>
</dbReference>
<dbReference type="Gene3D" id="3.30.160.60">
    <property type="entry name" value="Classic Zinc Finger"/>
    <property type="match status" value="1"/>
</dbReference>
<keyword evidence="1" id="KW-0479">Metal-binding</keyword>
<evidence type="ECO:0000313" key="9">
    <source>
        <dbReference type="EMBL" id="KAK9107255.1"/>
    </source>
</evidence>
<dbReference type="PANTHER" id="PTHR45495:SF1">
    <property type="entry name" value="DNAJ PROTEIN JJJ1 HOMOLOG"/>
    <property type="match status" value="1"/>
</dbReference>
<dbReference type="Gene3D" id="1.10.287.110">
    <property type="entry name" value="DnaJ domain"/>
    <property type="match status" value="1"/>
</dbReference>
<dbReference type="PROSITE" id="PS00028">
    <property type="entry name" value="ZINC_FINGER_C2H2_1"/>
    <property type="match status" value="2"/>
</dbReference>
<dbReference type="InterPro" id="IPR013087">
    <property type="entry name" value="Znf_C2H2_type"/>
</dbReference>
<feature type="compositionally biased region" description="Basic residues" evidence="6">
    <location>
        <begin position="576"/>
        <end position="585"/>
    </location>
</feature>
<feature type="domain" description="C2H2-type" evidence="8">
    <location>
        <begin position="616"/>
        <end position="645"/>
    </location>
</feature>
<dbReference type="Pfam" id="PF12171">
    <property type="entry name" value="zf-C2H2_jaz"/>
    <property type="match status" value="1"/>
</dbReference>
<keyword evidence="3" id="KW-0862">Zinc</keyword>
<feature type="coiled-coil region" evidence="5">
    <location>
        <begin position="193"/>
        <end position="264"/>
    </location>
</feature>
<evidence type="ECO:0000256" key="4">
    <source>
        <dbReference type="PROSITE-ProRule" id="PRU00042"/>
    </source>
</evidence>
<dbReference type="GO" id="GO:0008270">
    <property type="term" value="F:zinc ion binding"/>
    <property type="evidence" value="ECO:0007669"/>
    <property type="project" value="UniProtKB-KW"/>
</dbReference>
<dbReference type="PANTHER" id="PTHR45495">
    <property type="entry name" value="DNAJ PROTEIN JJJ1 HOMOLOG"/>
    <property type="match status" value="1"/>
</dbReference>
<feature type="compositionally biased region" description="Basic residues" evidence="6">
    <location>
        <begin position="497"/>
        <end position="509"/>
    </location>
</feature>
<keyword evidence="2 4" id="KW-0863">Zinc-finger</keyword>
<dbReference type="GO" id="GO:0003676">
    <property type="term" value="F:nucleic acid binding"/>
    <property type="evidence" value="ECO:0007669"/>
    <property type="project" value="InterPro"/>
</dbReference>
<evidence type="ECO:0000259" key="8">
    <source>
        <dbReference type="PROSITE" id="PS50157"/>
    </source>
</evidence>
<dbReference type="CDD" id="cd06257">
    <property type="entry name" value="DnaJ"/>
    <property type="match status" value="1"/>
</dbReference>
<feature type="compositionally biased region" description="Acidic residues" evidence="6">
    <location>
        <begin position="388"/>
        <end position="403"/>
    </location>
</feature>
<feature type="region of interest" description="Disordered" evidence="6">
    <location>
        <begin position="447"/>
        <end position="466"/>
    </location>
</feature>
<feature type="region of interest" description="Disordered" evidence="6">
    <location>
        <begin position="575"/>
        <end position="646"/>
    </location>
</feature>
<evidence type="ECO:0000259" key="7">
    <source>
        <dbReference type="PROSITE" id="PS50076"/>
    </source>
</evidence>
<feature type="compositionally biased region" description="Basic and acidic residues" evidence="6">
    <location>
        <begin position="625"/>
        <end position="637"/>
    </location>
</feature>
<accession>A0AAP0FBC2</accession>
<feature type="compositionally biased region" description="Basic and acidic residues" evidence="6">
    <location>
        <begin position="377"/>
        <end position="387"/>
    </location>
</feature>
<gene>
    <name evidence="9" type="ORF">Syun_023266</name>
</gene>
<dbReference type="InterPro" id="IPR022755">
    <property type="entry name" value="Znf_C2H2_jaz"/>
</dbReference>
<feature type="region of interest" description="Disordered" evidence="6">
    <location>
        <begin position="377"/>
        <end position="403"/>
    </location>
</feature>
<dbReference type="SUPFAM" id="SSF46565">
    <property type="entry name" value="Chaperone J-domain"/>
    <property type="match status" value="1"/>
</dbReference>
<dbReference type="InterPro" id="IPR018253">
    <property type="entry name" value="DnaJ_domain_CS"/>
</dbReference>
<dbReference type="SMART" id="SM00271">
    <property type="entry name" value="DnaJ"/>
    <property type="match status" value="1"/>
</dbReference>
<feature type="domain" description="J" evidence="7">
    <location>
        <begin position="7"/>
        <end position="77"/>
    </location>
</feature>
<name>A0AAP0FBC2_9MAGN</name>
<dbReference type="EMBL" id="JBBNAF010000010">
    <property type="protein sequence ID" value="KAK9107255.1"/>
    <property type="molecule type" value="Genomic_DNA"/>
</dbReference>
<keyword evidence="5" id="KW-0175">Coiled coil</keyword>
<dbReference type="PROSITE" id="PS50076">
    <property type="entry name" value="DNAJ_2"/>
    <property type="match status" value="1"/>
</dbReference>
<sequence length="646" mass="73516">MASKKRCLYEILGLQSKECSPEEIRSAYKKLALRRHPDKLIQTGISEEEATASFQELVNAYEVLSDPRERAWYDSHRSQILFSDGNSSASSSLPDLFSFFSNSVFSGFGDKGKGFYKVYGDLFGKIYAQEVSFARKLGLGEGAVRDAPLMGNLESPYEQVSAFYNHWLGFCTLMDYCWVDEYDTMAGPNRKSRRLMEEENKKLRKKARKDYNETVRGLVEFVKKRDKRVKLEMVKRKLMEEKRREEEKSRKKEAEREKLEKARLYMEPEWAKVNEAEIGNDFDEEEDDDDKKSSNMEFYCVVCRKKFKSDKQWKNHEQSKKHREKVAELKYCLEARALEEELVDCATKTHEGIETSVAAEDDVEKLLEQFEDDFRLHADDNVEKDSQSDEELEVGDEDESADDEISILEEMLPGHRCRKKAVSVSSASESHVVIDAGEANFMDYDNRKSTRKSKTSKRRGVRDSNSVFLSAENTEASKGVSVTDAVEAKAMEYDNRKSKRKSKTSKRGGVRNSNLESVSAENAEVANGVSATNENGIRVLQDNGLSISDVQDFMPHTFEEAGCNGMGDQQPMNKNSKIHQSHPIHKKSDENRGPHAEVGKIKKGKKEKGASKAINHSCDTCGTDFDSRNKLHKHLGETGHATLKSR</sequence>
<proteinExistence type="predicted"/>
<organism evidence="9 10">
    <name type="scientific">Stephania yunnanensis</name>
    <dbReference type="NCBI Taxonomy" id="152371"/>
    <lineage>
        <taxon>Eukaryota</taxon>
        <taxon>Viridiplantae</taxon>
        <taxon>Streptophyta</taxon>
        <taxon>Embryophyta</taxon>
        <taxon>Tracheophyta</taxon>
        <taxon>Spermatophyta</taxon>
        <taxon>Magnoliopsida</taxon>
        <taxon>Ranunculales</taxon>
        <taxon>Menispermaceae</taxon>
        <taxon>Menispermoideae</taxon>
        <taxon>Cissampelideae</taxon>
        <taxon>Stephania</taxon>
    </lineage>
</organism>
<dbReference type="SMART" id="SM00451">
    <property type="entry name" value="ZnF_U1"/>
    <property type="match status" value="1"/>
</dbReference>
<feature type="compositionally biased region" description="Basic and acidic residues" evidence="6">
    <location>
        <begin position="586"/>
        <end position="600"/>
    </location>
</feature>